<comment type="similarity">
    <text evidence="2">Belongs to the prokaryotic/mitochondrial release factor family.</text>
</comment>
<evidence type="ECO:0000259" key="5">
    <source>
        <dbReference type="Pfam" id="PF00472"/>
    </source>
</evidence>
<protein>
    <submittedName>
        <fullName evidence="7">Probable peptide chain release factor C12orf65 homolog, mitochondrial</fullName>
    </submittedName>
</protein>
<evidence type="ECO:0000256" key="2">
    <source>
        <dbReference type="ARBA" id="ARBA00010835"/>
    </source>
</evidence>
<comment type="subcellular location">
    <subcellularLocation>
        <location evidence="1">Mitochondrion</location>
    </subcellularLocation>
</comment>
<dbReference type="AlphaFoldDB" id="A0AAJ6YMG1"/>
<feature type="domain" description="Prokaryotic-type class I peptide chain release factors" evidence="5">
    <location>
        <begin position="40"/>
        <end position="133"/>
    </location>
</feature>
<dbReference type="GeneID" id="105364527"/>
<organism evidence="6 7">
    <name type="scientific">Ceratosolen solmsi marchali</name>
    <dbReference type="NCBI Taxonomy" id="326594"/>
    <lineage>
        <taxon>Eukaryota</taxon>
        <taxon>Metazoa</taxon>
        <taxon>Ecdysozoa</taxon>
        <taxon>Arthropoda</taxon>
        <taxon>Hexapoda</taxon>
        <taxon>Insecta</taxon>
        <taxon>Pterygota</taxon>
        <taxon>Neoptera</taxon>
        <taxon>Endopterygota</taxon>
        <taxon>Hymenoptera</taxon>
        <taxon>Apocrita</taxon>
        <taxon>Proctotrupomorpha</taxon>
        <taxon>Chalcidoidea</taxon>
        <taxon>Agaonidae</taxon>
        <taxon>Agaoninae</taxon>
        <taxon>Ceratosolen</taxon>
    </lineage>
</organism>
<keyword evidence="3" id="KW-0809">Transit peptide</keyword>
<dbReference type="InterPro" id="IPR052405">
    <property type="entry name" value="Mito_Transl_Release_Factor"/>
</dbReference>
<dbReference type="InterPro" id="IPR000352">
    <property type="entry name" value="Pep_chain_release_fac_I"/>
</dbReference>
<evidence type="ECO:0000256" key="3">
    <source>
        <dbReference type="ARBA" id="ARBA00022946"/>
    </source>
</evidence>
<evidence type="ECO:0000256" key="4">
    <source>
        <dbReference type="ARBA" id="ARBA00023128"/>
    </source>
</evidence>
<keyword evidence="6" id="KW-1185">Reference proteome</keyword>
<keyword evidence="4" id="KW-0496">Mitochondrion</keyword>
<sequence>MIPLTNSNKLLYISNNKNIFTYSYNLKSLKKHIDFSKVPKLNDQELEVQYVRGAGPGGQATNKTNNAVMLRHTPTGIIVKCHETRSQQRNKEIAEKILINKLDLFYNKEDAVENQEKRIMKDISLEKKRRQKKLAALKLSFKEQHDVNNS</sequence>
<gene>
    <name evidence="7" type="primary">LOC105364527</name>
</gene>
<dbReference type="InterPro" id="IPR045853">
    <property type="entry name" value="Pep_chain_release_fac_I_sf"/>
</dbReference>
<dbReference type="Pfam" id="PF00472">
    <property type="entry name" value="RF-1"/>
    <property type="match status" value="1"/>
</dbReference>
<dbReference type="SUPFAM" id="SSF75620">
    <property type="entry name" value="Release factor"/>
    <property type="match status" value="1"/>
</dbReference>
<dbReference type="GO" id="GO:0005739">
    <property type="term" value="C:mitochondrion"/>
    <property type="evidence" value="ECO:0007669"/>
    <property type="project" value="UniProtKB-SubCell"/>
</dbReference>
<proteinExistence type="inferred from homology"/>
<evidence type="ECO:0000256" key="1">
    <source>
        <dbReference type="ARBA" id="ARBA00004173"/>
    </source>
</evidence>
<dbReference type="Proteomes" id="UP000695007">
    <property type="component" value="Unplaced"/>
</dbReference>
<dbReference type="GO" id="GO:0003747">
    <property type="term" value="F:translation release factor activity"/>
    <property type="evidence" value="ECO:0007669"/>
    <property type="project" value="InterPro"/>
</dbReference>
<dbReference type="RefSeq" id="XP_011500763.1">
    <property type="nucleotide sequence ID" value="XM_011502461.1"/>
</dbReference>
<accession>A0AAJ6YMG1</accession>
<evidence type="ECO:0000313" key="7">
    <source>
        <dbReference type="RefSeq" id="XP_011500763.1"/>
    </source>
</evidence>
<dbReference type="KEGG" id="csol:105364527"/>
<name>A0AAJ6YMG1_9HYME</name>
<dbReference type="PANTHER" id="PTHR46203">
    <property type="entry name" value="PROBABLE PEPTIDE CHAIN RELEASE FACTOR C12ORF65"/>
    <property type="match status" value="1"/>
</dbReference>
<reference evidence="7" key="1">
    <citation type="submission" date="2025-08" db="UniProtKB">
        <authorList>
            <consortium name="RefSeq"/>
        </authorList>
    </citation>
    <scope>IDENTIFICATION</scope>
</reference>
<dbReference type="PANTHER" id="PTHR46203:SF1">
    <property type="entry name" value="MITOCHONDRIAL TRANSLATION RELEASE FACTOR IN RESCUE"/>
    <property type="match status" value="1"/>
</dbReference>
<evidence type="ECO:0000313" key="6">
    <source>
        <dbReference type="Proteomes" id="UP000695007"/>
    </source>
</evidence>
<dbReference type="Gene3D" id="3.30.160.20">
    <property type="match status" value="1"/>
</dbReference>